<comment type="caution">
    <text evidence="1">The sequence shown here is derived from an EMBL/GenBank/DDBJ whole genome shotgun (WGS) entry which is preliminary data.</text>
</comment>
<name>A0ABT0BW71_9SPHN</name>
<protein>
    <recommendedName>
        <fullName evidence="3">Acyl-CoA dehydrogenase</fullName>
    </recommendedName>
</protein>
<proteinExistence type="predicted"/>
<evidence type="ECO:0000313" key="1">
    <source>
        <dbReference type="EMBL" id="MCJ2189138.1"/>
    </source>
</evidence>
<sequence length="58" mass="6463">MSGGLIEAETDFDSLATRLARRARALASAHIAARTLARRDDARRWRRAGLIWPLFAKG</sequence>
<evidence type="ECO:0000313" key="2">
    <source>
        <dbReference type="Proteomes" id="UP001202281"/>
    </source>
</evidence>
<organism evidence="1 2">
    <name type="scientific">Novosphingobium beihaiensis</name>
    <dbReference type="NCBI Taxonomy" id="2930389"/>
    <lineage>
        <taxon>Bacteria</taxon>
        <taxon>Pseudomonadati</taxon>
        <taxon>Pseudomonadota</taxon>
        <taxon>Alphaproteobacteria</taxon>
        <taxon>Sphingomonadales</taxon>
        <taxon>Sphingomonadaceae</taxon>
        <taxon>Novosphingobium</taxon>
    </lineage>
</organism>
<evidence type="ECO:0008006" key="3">
    <source>
        <dbReference type="Google" id="ProtNLM"/>
    </source>
</evidence>
<keyword evidence="2" id="KW-1185">Reference proteome</keyword>
<gene>
    <name evidence="1" type="ORF">MTR66_20300</name>
</gene>
<reference evidence="1 2" key="1">
    <citation type="submission" date="2022-04" db="EMBL/GenBank/DDBJ databases">
        <title>Identification of a novel bacterium isolated from mangrove sediments.</title>
        <authorList>
            <person name="Pan X."/>
        </authorList>
    </citation>
    <scope>NUCLEOTIDE SEQUENCE [LARGE SCALE GENOMIC DNA]</scope>
    <source>
        <strain evidence="1 2">B2638</strain>
    </source>
</reference>
<dbReference type="Proteomes" id="UP001202281">
    <property type="component" value="Unassembled WGS sequence"/>
</dbReference>
<dbReference type="RefSeq" id="WP_243924396.1">
    <property type="nucleotide sequence ID" value="NZ_JALHLG010000066.1"/>
</dbReference>
<dbReference type="EMBL" id="JALHLG010000066">
    <property type="protein sequence ID" value="MCJ2189138.1"/>
    <property type="molecule type" value="Genomic_DNA"/>
</dbReference>
<accession>A0ABT0BW71</accession>